<evidence type="ECO:0000313" key="6">
    <source>
        <dbReference type="Proteomes" id="UP000664169"/>
    </source>
</evidence>
<dbReference type="GO" id="GO:0044611">
    <property type="term" value="C:nuclear pore inner ring"/>
    <property type="evidence" value="ECO:0007669"/>
    <property type="project" value="TreeGrafter"/>
</dbReference>
<comment type="subcellular location">
    <subcellularLocation>
        <location evidence="1">Nucleus</location>
    </subcellularLocation>
</comment>
<dbReference type="InterPro" id="IPR021827">
    <property type="entry name" value="Nup186/Nup192/Nup205"/>
</dbReference>
<sequence length="1668" mass="187302">MDKLTIIEGLHSDLNLLSRHQINVIDRLLADLDAHVEALRKLLDRTPKSAESRIQLISGKFRIGDQDFDLNNEFKNEATELSDMLDLNETEACTLLYEARTASEELDRTPSATAVIRFHAYRTFLVDSLRLLLKIILDDEQEDEIREALKKRFESILSSSQGRKEGSAFTQKCLDTMRNIEHWLNRISDQIQKMITVGQVSNANQDEVMGLQQQHLSMQHESLGAIITYLVKLDYTSLDNLKKLLAQIHQLDKWNTLVIHYVPVIISFFYNYGSVHRTVTHIDSRSIHKILVEGLDGNPWPLRQFQGAVLVWWLAEYNSWYFDLPDEHVGIEDEDGEKEANIRTDALAKALSTGAFQCILSICSQMTSSDWYDPARLGLIRTLLNDAFVLPQESATISQWYVEIVFEHLEIFTSSFIQNLPNALREFKSKEEDQRRQYINGLSSDIANELQEPDKHLERFFVIMSYAYEGRPEAANAFWEDTEGYLYGFLQWFSRRVSTPLVGAFCEMFRAISVGEEFANAAHTFLTDTSQAATSRARRATSLSWEQIFEELEFYANKVRDSPIAAVNTSSYGAGKTKSIDVDEPETPVMLESYLRLISHLCLQSASVRTWILSQTRCKVIDTVFALSNSSVPSRIRACAYGVLTGLSAEQTPEVHSLIWNSLDQWVSVGFPSTRPSRITNSVTSAANITFETIALDFEEMSAFIDLLNVLITPQEISQLYGALPFPESLGSSHRMPGIDPYIDFVLGTMLAQKALSFDTLKARILCSKIFHFVRIALGGFNERILLLAQQTGQSLDDTIDCSSLVTYVHLHPFSRTMEWMFNEKFLKVLFLMSHHDVSEISNTLSTAPANVSLLGAIEVMNLIMQLQTTYLDVVRPLLKAQFVARRQPVSNPSLTSFEDSISVHLRLITDLTYYAGTCHEDLALPSLELLKQFAKSRKLNNSQVSKISPQLLNNRLIDILQGNNDTDPVSKALGDLLDWDERELESGTDAPCFRIKFAILDFIEETLKASEDIPNMAHALLGFQCNGLSVSLDSEGIFMQRASLFHKIANLSLYYPCAVDGSLEYGLLNLKTKAWSIVHILWNAKLTSSLVMAALAEFPYLESLWINTPLVGSSTLWQGHTYQEADFMFSDAARAFECFLRQRSFLYTYAASQVRLLTFENSLTARNQLLSIAFGSSDINEGVGTIPSIFDLLDFLDVDLSKQMPDLTIGTPADWALYENCITTGKDGIPCFDMDSLEQLLTLKISHLQRNPAGTDSTALDKAIGEKDDVLSYFNGLNNQQAIQVTRIAALRAWADLLLILFQQGGLEAAQKTSVTVQALQIISPRLELFANAYQPETHILAQFVRSLVADLDLKSTALLTGRVGEVVQERLFELFKVSLKAISYPDTTIELRESFYNICHQYLDSAISRSENNRDNTMQVIRAVGEWTIETISEDAFGSAGTSSMIALLLLDALARSAMDDNSTYIIDLLARNNFLTVLVEALSRMLIELDQSPKADMPLLLKTYHAKLSLLLTVASTRAGANMITSAGLFSSIRASRLLSTDPDLGLDLDNSSSLKQFYDLVLAVLQLVAATVLSHGAQNKQTVEQARSFLQEHRLLMVGILKRESKVVKYGQDPKSAGEARDLEGILEELVEVYTVLIVATGYLEYEDKTAKMKSNGRERLVFS</sequence>
<dbReference type="Pfam" id="PF11894">
    <property type="entry name" value="Nup192"/>
    <property type="match status" value="1"/>
</dbReference>
<accession>A0A8H3FRJ9</accession>
<name>A0A8H3FRJ9_9LECA</name>
<dbReference type="OrthoDB" id="2019644at2759"/>
<dbReference type="GO" id="GO:0006999">
    <property type="term" value="P:nuclear pore organization"/>
    <property type="evidence" value="ECO:0007669"/>
    <property type="project" value="TreeGrafter"/>
</dbReference>
<dbReference type="GO" id="GO:0017056">
    <property type="term" value="F:structural constituent of nuclear pore"/>
    <property type="evidence" value="ECO:0007669"/>
    <property type="project" value="TreeGrafter"/>
</dbReference>
<comment type="similarity">
    <text evidence="2">Belongs to the NUP186/NUP192/NUP205 family.</text>
</comment>
<organism evidence="5 6">
    <name type="scientific">Gomphillus americanus</name>
    <dbReference type="NCBI Taxonomy" id="1940652"/>
    <lineage>
        <taxon>Eukaryota</taxon>
        <taxon>Fungi</taxon>
        <taxon>Dikarya</taxon>
        <taxon>Ascomycota</taxon>
        <taxon>Pezizomycotina</taxon>
        <taxon>Lecanoromycetes</taxon>
        <taxon>OSLEUM clade</taxon>
        <taxon>Ostropomycetidae</taxon>
        <taxon>Ostropales</taxon>
        <taxon>Graphidaceae</taxon>
        <taxon>Gomphilloideae</taxon>
        <taxon>Gomphillus</taxon>
    </lineage>
</organism>
<dbReference type="PANTHER" id="PTHR31344">
    <property type="entry name" value="NUCLEAR PORE COMPLEX PROTEIN NUP205"/>
    <property type="match status" value="1"/>
</dbReference>
<evidence type="ECO:0000256" key="4">
    <source>
        <dbReference type="ARBA" id="ARBA00023242"/>
    </source>
</evidence>
<evidence type="ECO:0000256" key="2">
    <source>
        <dbReference type="ARBA" id="ARBA00005892"/>
    </source>
</evidence>
<keyword evidence="3" id="KW-0813">Transport</keyword>
<dbReference type="Proteomes" id="UP000664169">
    <property type="component" value="Unassembled WGS sequence"/>
</dbReference>
<dbReference type="EMBL" id="CAJPDQ010000024">
    <property type="protein sequence ID" value="CAF9925986.1"/>
    <property type="molecule type" value="Genomic_DNA"/>
</dbReference>
<dbReference type="PANTHER" id="PTHR31344:SF0">
    <property type="entry name" value="NUCLEAR PORE COMPLEX PROTEIN NUP205"/>
    <property type="match status" value="1"/>
</dbReference>
<reference evidence="5" key="1">
    <citation type="submission" date="2021-03" db="EMBL/GenBank/DDBJ databases">
        <authorList>
            <person name="Tagirdzhanova G."/>
        </authorList>
    </citation>
    <scope>NUCLEOTIDE SEQUENCE</scope>
</reference>
<evidence type="ECO:0000313" key="5">
    <source>
        <dbReference type="EMBL" id="CAF9925986.1"/>
    </source>
</evidence>
<evidence type="ECO:0008006" key="7">
    <source>
        <dbReference type="Google" id="ProtNLM"/>
    </source>
</evidence>
<comment type="caution">
    <text evidence="5">The sequence shown here is derived from an EMBL/GenBank/DDBJ whole genome shotgun (WGS) entry which is preliminary data.</text>
</comment>
<evidence type="ECO:0000256" key="3">
    <source>
        <dbReference type="ARBA" id="ARBA00022448"/>
    </source>
</evidence>
<protein>
    <recommendedName>
        <fullName evidence="7">Nuclear pore complex protein Nup205</fullName>
    </recommendedName>
</protein>
<keyword evidence="6" id="KW-1185">Reference proteome</keyword>
<evidence type="ECO:0000256" key="1">
    <source>
        <dbReference type="ARBA" id="ARBA00004123"/>
    </source>
</evidence>
<gene>
    <name evidence="5" type="ORF">GOMPHAMPRED_004028</name>
</gene>
<keyword evidence="4" id="KW-0539">Nucleus</keyword>
<proteinExistence type="inferred from homology"/>